<keyword evidence="3" id="KW-1185">Reference proteome</keyword>
<name>A0ABY2H3J0_9HYPO</name>
<organism evidence="2 3">
    <name type="scientific">Trichoderma ghanense</name>
    <dbReference type="NCBI Taxonomy" id="65468"/>
    <lineage>
        <taxon>Eukaryota</taxon>
        <taxon>Fungi</taxon>
        <taxon>Dikarya</taxon>
        <taxon>Ascomycota</taxon>
        <taxon>Pezizomycotina</taxon>
        <taxon>Sordariomycetes</taxon>
        <taxon>Hypocreomycetidae</taxon>
        <taxon>Hypocreales</taxon>
        <taxon>Hypocreaceae</taxon>
        <taxon>Trichoderma</taxon>
    </lineage>
</organism>
<evidence type="ECO:0000313" key="3">
    <source>
        <dbReference type="Proteomes" id="UP001642720"/>
    </source>
</evidence>
<dbReference type="Pfam" id="PF11374">
    <property type="entry name" value="DUF3176"/>
    <property type="match status" value="1"/>
</dbReference>
<keyword evidence="1" id="KW-1133">Transmembrane helix</keyword>
<dbReference type="RefSeq" id="XP_073558969.1">
    <property type="nucleotide sequence ID" value="XM_073702758.1"/>
</dbReference>
<dbReference type="Proteomes" id="UP001642720">
    <property type="component" value="Unassembled WGS sequence"/>
</dbReference>
<gene>
    <name evidence="2" type="ORF">CCMA1212_005501</name>
</gene>
<dbReference type="EMBL" id="PPTA01000006">
    <property type="protein sequence ID" value="TFB02768.1"/>
    <property type="molecule type" value="Genomic_DNA"/>
</dbReference>
<feature type="transmembrane region" description="Helical" evidence="1">
    <location>
        <begin position="136"/>
        <end position="158"/>
    </location>
</feature>
<comment type="caution">
    <text evidence="2">The sequence shown here is derived from an EMBL/GenBank/DDBJ whole genome shotgun (WGS) entry which is preliminary data.</text>
</comment>
<evidence type="ECO:0000313" key="2">
    <source>
        <dbReference type="EMBL" id="TFB02768.1"/>
    </source>
</evidence>
<proteinExistence type="predicted"/>
<evidence type="ECO:0000256" key="1">
    <source>
        <dbReference type="SAM" id="Phobius"/>
    </source>
</evidence>
<feature type="transmembrane region" description="Helical" evidence="1">
    <location>
        <begin position="466"/>
        <end position="488"/>
    </location>
</feature>
<keyword evidence="1" id="KW-0812">Transmembrane</keyword>
<dbReference type="PANTHER" id="PTHR37576">
    <property type="entry name" value="DEFECT AT LOW TEMPERATURE PROTEIN 1"/>
    <property type="match status" value="1"/>
</dbReference>
<dbReference type="GeneID" id="300577208"/>
<dbReference type="InterPro" id="IPR021514">
    <property type="entry name" value="DUF3176"/>
</dbReference>
<keyword evidence="1" id="KW-0472">Membrane</keyword>
<sequence>MSRLRLLNSREVRFEKARQMSVDGIPWQPGVWKRAPWRTIVAVALWALTCGMIALVLAMSEDKETNQWPTHNRYFTVPVLLSLMGAVAVLFLAVANAEGFAISWWLKALKGTKIKELHYDLEVTSNLLIGFYRPKLFNCVGLSSLIALIVGIAVGAVLQKASETVSKTIGPYSDIVHVPVLNTTLPSNFSGWAGSGTETSLLMPTFANVYREYSNRSVMTMPSSCGNQTCWLRIPGPGFDISCTDSVVDYDFTKMAAARGDKITTFRTSVDWEPSQGVEFLNHMNFSVLYKPTPACTGQMVQHNCALRAAAVNYDITITNGSITLDPCDMSTNTTISITQFDDWQQLASGSVGAGGFLTMFGGIASVLQAQYNSNTTLRIAVMTNTPYLVSAVGQAASTFLTSEIGDYGNCSMTWSDPRVDMINNVRELMFRSALAVANQTGAPPIRFKPTAALVTRIGIVYAAHWKFFAIAVGCMALQVLTILWLIWGWQKLGRQVSLDPFEIAKAMGAPLLNHGSSNSSANQILDLLGDRRVKYGELVDGEPKISGESMYPRNGYTEVNSSDPDAAGPGYMSAQGTDLSMASRKTLAIDVVERVLEVRPGVRY</sequence>
<protein>
    <submittedName>
        <fullName evidence="2">Uncharacterized protein</fullName>
    </submittedName>
</protein>
<accession>A0ABY2H3J0</accession>
<reference evidence="2 3" key="1">
    <citation type="submission" date="2018-01" db="EMBL/GenBank/DDBJ databases">
        <title>Genome characterization of the sugarcane-associated fungus Trichoderma ghanense CCMA-1212 and their application in lignocelulose bioconversion.</title>
        <authorList>
            <person name="Steindorff A.S."/>
            <person name="Mendes T.D."/>
            <person name="Vilela E.S.D."/>
            <person name="Rodrigues D.S."/>
            <person name="Formighieri E.F."/>
            <person name="Melo I.S."/>
            <person name="Favaro L.C.L."/>
        </authorList>
    </citation>
    <scope>NUCLEOTIDE SEQUENCE [LARGE SCALE GENOMIC DNA]</scope>
    <source>
        <strain evidence="2 3">CCMA-1212</strain>
    </source>
</reference>
<dbReference type="PANTHER" id="PTHR37576:SF2">
    <property type="entry name" value="DEFECT AT LOW TEMPERATURE PROTEIN 1"/>
    <property type="match status" value="1"/>
</dbReference>
<feature type="transmembrane region" description="Helical" evidence="1">
    <location>
        <begin position="79"/>
        <end position="106"/>
    </location>
</feature>
<feature type="transmembrane region" description="Helical" evidence="1">
    <location>
        <begin position="40"/>
        <end position="59"/>
    </location>
</feature>